<comment type="caution">
    <text evidence="1">The sequence shown here is derived from an EMBL/GenBank/DDBJ whole genome shotgun (WGS) entry which is preliminary data.</text>
</comment>
<sequence>MIYHVLMSTQSNRHLPLTYPKCNGDMKDGFICKSAATEPQTAQTFQTQFELPALTGRVTRTEPCHQLMKNHRVSKDILKLDPFSVYTQLAIDH</sequence>
<protein>
    <submittedName>
        <fullName evidence="1">Uncharacterized protein</fullName>
    </submittedName>
</protein>
<dbReference type="Proteomes" id="UP000748531">
    <property type="component" value="Unassembled WGS sequence"/>
</dbReference>
<gene>
    <name evidence="1" type="ORF">PHET_10116</name>
</gene>
<reference evidence="1" key="1">
    <citation type="submission" date="2019-05" db="EMBL/GenBank/DDBJ databases">
        <title>Annotation for the trematode Paragonimus heterotremus.</title>
        <authorList>
            <person name="Choi Y.-J."/>
        </authorList>
    </citation>
    <scope>NUCLEOTIDE SEQUENCE</scope>
    <source>
        <strain evidence="1">LC</strain>
    </source>
</reference>
<evidence type="ECO:0000313" key="1">
    <source>
        <dbReference type="EMBL" id="KAF5396598.1"/>
    </source>
</evidence>
<dbReference type="AlphaFoldDB" id="A0A8J4T1Z4"/>
<proteinExistence type="predicted"/>
<name>A0A8J4T1Z4_9TREM</name>
<evidence type="ECO:0000313" key="2">
    <source>
        <dbReference type="Proteomes" id="UP000748531"/>
    </source>
</evidence>
<keyword evidence="2" id="KW-1185">Reference proteome</keyword>
<organism evidence="1 2">
    <name type="scientific">Paragonimus heterotremus</name>
    <dbReference type="NCBI Taxonomy" id="100268"/>
    <lineage>
        <taxon>Eukaryota</taxon>
        <taxon>Metazoa</taxon>
        <taxon>Spiralia</taxon>
        <taxon>Lophotrochozoa</taxon>
        <taxon>Platyhelminthes</taxon>
        <taxon>Trematoda</taxon>
        <taxon>Digenea</taxon>
        <taxon>Plagiorchiida</taxon>
        <taxon>Troglotremata</taxon>
        <taxon>Troglotrematidae</taxon>
        <taxon>Paragonimus</taxon>
    </lineage>
</organism>
<dbReference type="EMBL" id="LUCH01007774">
    <property type="protein sequence ID" value="KAF5396598.1"/>
    <property type="molecule type" value="Genomic_DNA"/>
</dbReference>
<accession>A0A8J4T1Z4</accession>